<name>A0A0D7AE97_9AGAR</name>
<evidence type="ECO:0000313" key="2">
    <source>
        <dbReference type="Proteomes" id="UP000054144"/>
    </source>
</evidence>
<dbReference type="EMBL" id="KN881820">
    <property type="protein sequence ID" value="KIY48724.1"/>
    <property type="molecule type" value="Genomic_DNA"/>
</dbReference>
<accession>A0A0D7AE97</accession>
<dbReference type="Proteomes" id="UP000054144">
    <property type="component" value="Unassembled WGS sequence"/>
</dbReference>
<proteinExistence type="predicted"/>
<dbReference type="AlphaFoldDB" id="A0A0D7AE97"/>
<evidence type="ECO:0000313" key="1">
    <source>
        <dbReference type="EMBL" id="KIY48724.1"/>
    </source>
</evidence>
<reference evidence="1 2" key="1">
    <citation type="journal article" date="2015" name="Fungal Genet. Biol.">
        <title>Evolution of novel wood decay mechanisms in Agaricales revealed by the genome sequences of Fistulina hepatica and Cylindrobasidium torrendii.</title>
        <authorList>
            <person name="Floudas D."/>
            <person name="Held B.W."/>
            <person name="Riley R."/>
            <person name="Nagy L.G."/>
            <person name="Koehler G."/>
            <person name="Ransdell A.S."/>
            <person name="Younus H."/>
            <person name="Chow J."/>
            <person name="Chiniquy J."/>
            <person name="Lipzen A."/>
            <person name="Tritt A."/>
            <person name="Sun H."/>
            <person name="Haridas S."/>
            <person name="LaButti K."/>
            <person name="Ohm R.A."/>
            <person name="Kues U."/>
            <person name="Blanchette R.A."/>
            <person name="Grigoriev I.V."/>
            <person name="Minto R.E."/>
            <person name="Hibbett D.S."/>
        </authorList>
    </citation>
    <scope>NUCLEOTIDE SEQUENCE [LARGE SCALE GENOMIC DNA]</scope>
    <source>
        <strain evidence="1 2">ATCC 64428</strain>
    </source>
</reference>
<gene>
    <name evidence="1" type="ORF">FISHEDRAFT_73349</name>
</gene>
<organism evidence="1 2">
    <name type="scientific">Fistulina hepatica ATCC 64428</name>
    <dbReference type="NCBI Taxonomy" id="1128425"/>
    <lineage>
        <taxon>Eukaryota</taxon>
        <taxon>Fungi</taxon>
        <taxon>Dikarya</taxon>
        <taxon>Basidiomycota</taxon>
        <taxon>Agaricomycotina</taxon>
        <taxon>Agaricomycetes</taxon>
        <taxon>Agaricomycetidae</taxon>
        <taxon>Agaricales</taxon>
        <taxon>Fistulinaceae</taxon>
        <taxon>Fistulina</taxon>
    </lineage>
</organism>
<protein>
    <submittedName>
        <fullName evidence="1">Uncharacterized protein</fullName>
    </submittedName>
</protein>
<keyword evidence="2" id="KW-1185">Reference proteome</keyword>
<sequence>MSFSSKWPENVCEWLPSALAKWYGDQCRARIKAGVLEMDSMKDGVIIYLNSLSASLIDEDLITMSNMSFIPFPPVMSHLPISSLPTSNLQAPGLLVLRTPQ</sequence>